<dbReference type="GO" id="GO:0005886">
    <property type="term" value="C:plasma membrane"/>
    <property type="evidence" value="ECO:0007669"/>
    <property type="project" value="UniProtKB-SubCell"/>
</dbReference>
<keyword evidence="4 7" id="KW-0812">Transmembrane</keyword>
<dbReference type="InterPro" id="IPR037272">
    <property type="entry name" value="SNS_sf"/>
</dbReference>
<dbReference type="EMBL" id="JAVDQD010000004">
    <property type="protein sequence ID" value="MDR6240315.1"/>
    <property type="molecule type" value="Genomic_DNA"/>
</dbReference>
<evidence type="ECO:0000256" key="1">
    <source>
        <dbReference type="ARBA" id="ARBA00004651"/>
    </source>
</evidence>
<comment type="caution">
    <text evidence="7">Lacks conserved residue(s) required for the propagation of feature annotation.</text>
</comment>
<accession>A0AAE3XQY1</accession>
<feature type="transmembrane region" description="Helical" evidence="7">
    <location>
        <begin position="156"/>
        <end position="177"/>
    </location>
</feature>
<dbReference type="AlphaFoldDB" id="A0AAE3XQY1"/>
<comment type="caution">
    <text evidence="8">The sequence shown here is derived from an EMBL/GenBank/DDBJ whole genome shotgun (WGS) entry which is preliminary data.</text>
</comment>
<evidence type="ECO:0000313" key="9">
    <source>
        <dbReference type="Proteomes" id="UP001185092"/>
    </source>
</evidence>
<feature type="transmembrane region" description="Helical" evidence="7">
    <location>
        <begin position="68"/>
        <end position="92"/>
    </location>
</feature>
<evidence type="ECO:0000256" key="6">
    <source>
        <dbReference type="ARBA" id="ARBA00023136"/>
    </source>
</evidence>
<dbReference type="RefSeq" id="WP_309940213.1">
    <property type="nucleotide sequence ID" value="NZ_AP025305.1"/>
</dbReference>
<dbReference type="PANTHER" id="PTHR33508:SF1">
    <property type="entry name" value="UPF0056 MEMBRANE PROTEIN YHCE"/>
    <property type="match status" value="1"/>
</dbReference>
<evidence type="ECO:0000256" key="4">
    <source>
        <dbReference type="ARBA" id="ARBA00022692"/>
    </source>
</evidence>
<protein>
    <recommendedName>
        <fullName evidence="7">UPF0056 membrane protein</fullName>
    </recommendedName>
</protein>
<evidence type="ECO:0000256" key="3">
    <source>
        <dbReference type="ARBA" id="ARBA00022475"/>
    </source>
</evidence>
<dbReference type="Proteomes" id="UP001185092">
    <property type="component" value="Unassembled WGS sequence"/>
</dbReference>
<evidence type="ECO:0000256" key="2">
    <source>
        <dbReference type="ARBA" id="ARBA00009784"/>
    </source>
</evidence>
<dbReference type="InterPro" id="IPR002771">
    <property type="entry name" value="Multi_antbiot-R_MarC"/>
</dbReference>
<dbReference type="NCBIfam" id="TIGR00427">
    <property type="entry name" value="NAAT family transporter"/>
    <property type="match status" value="1"/>
</dbReference>
<comment type="similarity">
    <text evidence="2 7">Belongs to the UPF0056 (MarC) family.</text>
</comment>
<reference evidence="8" key="1">
    <citation type="submission" date="2023-07" db="EMBL/GenBank/DDBJ databases">
        <title>Genomic Encyclopedia of Type Strains, Phase IV (KMG-IV): sequencing the most valuable type-strain genomes for metagenomic binning, comparative biology and taxonomic classification.</title>
        <authorList>
            <person name="Goeker M."/>
        </authorList>
    </citation>
    <scope>NUCLEOTIDE SEQUENCE</scope>
    <source>
        <strain evidence="8">DSM 26174</strain>
    </source>
</reference>
<evidence type="ECO:0000313" key="8">
    <source>
        <dbReference type="EMBL" id="MDR6240315.1"/>
    </source>
</evidence>
<gene>
    <name evidence="8" type="ORF">HNQ88_003381</name>
</gene>
<comment type="subcellular location">
    <subcellularLocation>
        <location evidence="1 7">Cell membrane</location>
        <topology evidence="1 7">Multi-pass membrane protein</topology>
    </subcellularLocation>
</comment>
<dbReference type="PANTHER" id="PTHR33508">
    <property type="entry name" value="UPF0056 MEMBRANE PROTEIN YHCE"/>
    <property type="match status" value="1"/>
</dbReference>
<sequence>MNIDYTFIITVATSIFAILNPIGNLPLFISLTQDMSDTQRRKTAFKALVITFIILSLFALGGKLIFDIFSVTISSLKISGGIILFLIALPLVMGKKSGLQKTHTDEKIMKERIENALPEEDLPDSDISISPLAIPLLAGPGAISTTISFANTKSEFIYTLLVIAALLINCTLTFIVFSSSIFVTKNVRPSIINIISRIMGLILTMIAVQMVTSGITNIVSPLKPVPM</sequence>
<dbReference type="Pfam" id="PF01914">
    <property type="entry name" value="MarC"/>
    <property type="match status" value="1"/>
</dbReference>
<proteinExistence type="inferred from homology"/>
<keyword evidence="5 7" id="KW-1133">Transmembrane helix</keyword>
<evidence type="ECO:0000256" key="7">
    <source>
        <dbReference type="RuleBase" id="RU362048"/>
    </source>
</evidence>
<name>A0AAE3XQY1_9BACT</name>
<dbReference type="SUPFAM" id="SSF161070">
    <property type="entry name" value="SNF-like"/>
    <property type="match status" value="1"/>
</dbReference>
<feature type="transmembrane region" description="Helical" evidence="7">
    <location>
        <begin position="6"/>
        <end position="31"/>
    </location>
</feature>
<organism evidence="8 9">
    <name type="scientific">Aureibacter tunicatorum</name>
    <dbReference type="NCBI Taxonomy" id="866807"/>
    <lineage>
        <taxon>Bacteria</taxon>
        <taxon>Pseudomonadati</taxon>
        <taxon>Bacteroidota</taxon>
        <taxon>Cytophagia</taxon>
        <taxon>Cytophagales</taxon>
        <taxon>Persicobacteraceae</taxon>
        <taxon>Aureibacter</taxon>
    </lineage>
</organism>
<evidence type="ECO:0000256" key="5">
    <source>
        <dbReference type="ARBA" id="ARBA00022989"/>
    </source>
</evidence>
<feature type="transmembrane region" description="Helical" evidence="7">
    <location>
        <begin position="43"/>
        <end position="62"/>
    </location>
</feature>
<keyword evidence="3" id="KW-1003">Cell membrane</keyword>
<keyword evidence="6 7" id="KW-0472">Membrane</keyword>
<feature type="transmembrane region" description="Helical" evidence="7">
    <location>
        <begin position="198"/>
        <end position="219"/>
    </location>
</feature>
<keyword evidence="9" id="KW-1185">Reference proteome</keyword>